<dbReference type="PANTHER" id="PTHR33204">
    <property type="entry name" value="TRANSCRIPTIONAL REGULATOR, MARR FAMILY"/>
    <property type="match status" value="1"/>
</dbReference>
<reference evidence="5 6" key="1">
    <citation type="submission" date="2020-08" db="EMBL/GenBank/DDBJ databases">
        <title>Genomic Encyclopedia of Type Strains, Phase IV (KMG-IV): sequencing the most valuable type-strain genomes for metagenomic binning, comparative biology and taxonomic classification.</title>
        <authorList>
            <person name="Goeker M."/>
        </authorList>
    </citation>
    <scope>NUCLEOTIDE SEQUENCE [LARGE SCALE GENOMIC DNA]</scope>
    <source>
        <strain evidence="5 6">DSM 17976</strain>
    </source>
</reference>
<gene>
    <name evidence="5" type="ORF">FHS57_003746</name>
</gene>
<keyword evidence="2 5" id="KW-0238">DNA-binding</keyword>
<dbReference type="InterPro" id="IPR036390">
    <property type="entry name" value="WH_DNA-bd_sf"/>
</dbReference>
<comment type="caution">
    <text evidence="5">The sequence shown here is derived from an EMBL/GenBank/DDBJ whole genome shotgun (WGS) entry which is preliminary data.</text>
</comment>
<dbReference type="Pfam" id="PF01638">
    <property type="entry name" value="HxlR"/>
    <property type="match status" value="1"/>
</dbReference>
<dbReference type="RefSeq" id="WP_183976269.1">
    <property type="nucleotide sequence ID" value="NZ_JACIBY010000008.1"/>
</dbReference>
<keyword evidence="1" id="KW-0805">Transcription regulation</keyword>
<organism evidence="5 6">
    <name type="scientific">Runella defluvii</name>
    <dbReference type="NCBI Taxonomy" id="370973"/>
    <lineage>
        <taxon>Bacteria</taxon>
        <taxon>Pseudomonadati</taxon>
        <taxon>Bacteroidota</taxon>
        <taxon>Cytophagia</taxon>
        <taxon>Cytophagales</taxon>
        <taxon>Spirosomataceae</taxon>
        <taxon>Runella</taxon>
    </lineage>
</organism>
<dbReference type="Gene3D" id="1.10.10.10">
    <property type="entry name" value="Winged helix-like DNA-binding domain superfamily/Winged helix DNA-binding domain"/>
    <property type="match status" value="1"/>
</dbReference>
<dbReference type="GO" id="GO:0003677">
    <property type="term" value="F:DNA binding"/>
    <property type="evidence" value="ECO:0007669"/>
    <property type="project" value="UniProtKB-KW"/>
</dbReference>
<keyword evidence="6" id="KW-1185">Reference proteome</keyword>
<dbReference type="InterPro" id="IPR036388">
    <property type="entry name" value="WH-like_DNA-bd_sf"/>
</dbReference>
<evidence type="ECO:0000256" key="2">
    <source>
        <dbReference type="ARBA" id="ARBA00023125"/>
    </source>
</evidence>
<name>A0A7W5ZM06_9BACT</name>
<dbReference type="Proteomes" id="UP000541352">
    <property type="component" value="Unassembled WGS sequence"/>
</dbReference>
<evidence type="ECO:0000313" key="5">
    <source>
        <dbReference type="EMBL" id="MBB3839735.1"/>
    </source>
</evidence>
<dbReference type="PROSITE" id="PS51118">
    <property type="entry name" value="HTH_HXLR"/>
    <property type="match status" value="1"/>
</dbReference>
<dbReference type="InterPro" id="IPR002577">
    <property type="entry name" value="HTH_HxlR"/>
</dbReference>
<dbReference type="AlphaFoldDB" id="A0A7W5ZM06"/>
<protein>
    <submittedName>
        <fullName evidence="5">DNA-binding HxlR family transcriptional regulator</fullName>
    </submittedName>
</protein>
<dbReference type="EMBL" id="JACIBY010000008">
    <property type="protein sequence ID" value="MBB3839735.1"/>
    <property type="molecule type" value="Genomic_DNA"/>
</dbReference>
<dbReference type="PANTHER" id="PTHR33204:SF37">
    <property type="entry name" value="HTH-TYPE TRANSCRIPTIONAL REGULATOR YODB"/>
    <property type="match status" value="1"/>
</dbReference>
<accession>A0A7W5ZM06</accession>
<keyword evidence="3" id="KW-0804">Transcription</keyword>
<sequence length="120" mass="14075">MAERKLNSTNYQNQVFLEEKCALNELIHLLSKRWLTEVMFSIEEGNVRFSNIKEDLKYISDNVLADRLKLLEKYKLIVRTEFAKESPTRVEYALTQTGETLSEWLGVLCNFAEKDMDFST</sequence>
<evidence type="ECO:0000259" key="4">
    <source>
        <dbReference type="PROSITE" id="PS51118"/>
    </source>
</evidence>
<evidence type="ECO:0000256" key="1">
    <source>
        <dbReference type="ARBA" id="ARBA00023015"/>
    </source>
</evidence>
<evidence type="ECO:0000256" key="3">
    <source>
        <dbReference type="ARBA" id="ARBA00023163"/>
    </source>
</evidence>
<proteinExistence type="predicted"/>
<feature type="domain" description="HTH hxlR-type" evidence="4">
    <location>
        <begin position="21"/>
        <end position="120"/>
    </location>
</feature>
<dbReference type="SUPFAM" id="SSF46785">
    <property type="entry name" value="Winged helix' DNA-binding domain"/>
    <property type="match status" value="1"/>
</dbReference>
<evidence type="ECO:0000313" key="6">
    <source>
        <dbReference type="Proteomes" id="UP000541352"/>
    </source>
</evidence>